<dbReference type="OrthoDB" id="6606974at2759"/>
<sequence>MRNIQIIQFFILTFGYLDCNVYKPIFFKEEEVRHIREASVEKPLCKEDLLLDILVTCQVTSPESIVGLAISDFDSACKMVPMQTRRMEKLFKNCSATGLYLNLMNGLKSFDEKLCKNNDFYFRYDLYDKCITDLDNDFDACDGVADWNEDTDPENVCKTYKKILDCYYIKTAKVCGLKAASTLKELMVEVIDCTIKEKCPVSMNPSIHNPMPEKYINIINKGVSIKENIRSAILLNICLLMLIGIL</sequence>
<gene>
    <name evidence="1" type="ORF">GWI33_016775</name>
</gene>
<name>A0A834M8A8_RHYFE</name>
<evidence type="ECO:0000313" key="2">
    <source>
        <dbReference type="Proteomes" id="UP000625711"/>
    </source>
</evidence>
<dbReference type="Proteomes" id="UP000625711">
    <property type="component" value="Unassembled WGS sequence"/>
</dbReference>
<reference evidence="1" key="1">
    <citation type="submission" date="2020-08" db="EMBL/GenBank/DDBJ databases">
        <title>Genome sequencing and assembly of the red palm weevil Rhynchophorus ferrugineus.</title>
        <authorList>
            <person name="Dias G.B."/>
            <person name="Bergman C.M."/>
            <person name="Manee M."/>
        </authorList>
    </citation>
    <scope>NUCLEOTIDE SEQUENCE</scope>
    <source>
        <strain evidence="1">AA-2017</strain>
        <tissue evidence="1">Whole larva</tissue>
    </source>
</reference>
<dbReference type="AlphaFoldDB" id="A0A834M8A8"/>
<dbReference type="EMBL" id="JAACXV010014121">
    <property type="protein sequence ID" value="KAF7270225.1"/>
    <property type="molecule type" value="Genomic_DNA"/>
</dbReference>
<keyword evidence="2" id="KW-1185">Reference proteome</keyword>
<proteinExistence type="predicted"/>
<protein>
    <submittedName>
        <fullName evidence="1">Uncharacterized protein</fullName>
    </submittedName>
</protein>
<evidence type="ECO:0000313" key="1">
    <source>
        <dbReference type="EMBL" id="KAF7270225.1"/>
    </source>
</evidence>
<comment type="caution">
    <text evidence="1">The sequence shown here is derived from an EMBL/GenBank/DDBJ whole genome shotgun (WGS) entry which is preliminary data.</text>
</comment>
<accession>A0A834M8A8</accession>
<organism evidence="1 2">
    <name type="scientific">Rhynchophorus ferrugineus</name>
    <name type="common">Red palm weevil</name>
    <name type="synonym">Curculio ferrugineus</name>
    <dbReference type="NCBI Taxonomy" id="354439"/>
    <lineage>
        <taxon>Eukaryota</taxon>
        <taxon>Metazoa</taxon>
        <taxon>Ecdysozoa</taxon>
        <taxon>Arthropoda</taxon>
        <taxon>Hexapoda</taxon>
        <taxon>Insecta</taxon>
        <taxon>Pterygota</taxon>
        <taxon>Neoptera</taxon>
        <taxon>Endopterygota</taxon>
        <taxon>Coleoptera</taxon>
        <taxon>Polyphaga</taxon>
        <taxon>Cucujiformia</taxon>
        <taxon>Curculionidae</taxon>
        <taxon>Dryophthorinae</taxon>
        <taxon>Rhynchophorus</taxon>
    </lineage>
</organism>